<dbReference type="Proteomes" id="UP000551758">
    <property type="component" value="Unassembled WGS sequence"/>
</dbReference>
<proteinExistence type="predicted"/>
<accession>A0A7J7F9G0</accession>
<reference evidence="1 2" key="1">
    <citation type="journal article" date="2020" name="Mol. Biol. Evol.">
        <title>Interspecific Gene Flow and the Evolution of Specialization in Black and White Rhinoceros.</title>
        <authorList>
            <person name="Moodley Y."/>
            <person name="Westbury M.V."/>
            <person name="Russo I.M."/>
            <person name="Gopalakrishnan S."/>
            <person name="Rakotoarivelo A."/>
            <person name="Olsen R.A."/>
            <person name="Prost S."/>
            <person name="Tunstall T."/>
            <person name="Ryder O.A."/>
            <person name="Dalen L."/>
            <person name="Bruford M.W."/>
        </authorList>
    </citation>
    <scope>NUCLEOTIDE SEQUENCE [LARGE SCALE GENOMIC DNA]</scope>
    <source>
        <strain evidence="1">SBR-YM</strain>
        <tissue evidence="1">Skin</tissue>
    </source>
</reference>
<sequence>MRDVWSMHFKVNEKIGRKFEGYEAQPCYFAKRKKKWKWTVARGASLGTTSILNGFQHVTISHSSLQWKELKIGKLKISDRRQVGQNATYIRRILPSIPSAGAYEHSKEN</sequence>
<evidence type="ECO:0000313" key="1">
    <source>
        <dbReference type="EMBL" id="KAF5924344.1"/>
    </source>
</evidence>
<comment type="caution">
    <text evidence="1">The sequence shown here is derived from an EMBL/GenBank/DDBJ whole genome shotgun (WGS) entry which is preliminary data.</text>
</comment>
<gene>
    <name evidence="1" type="ORF">HPG69_012598</name>
</gene>
<dbReference type="EMBL" id="JACDTQ010001023">
    <property type="protein sequence ID" value="KAF5924344.1"/>
    <property type="molecule type" value="Genomic_DNA"/>
</dbReference>
<name>A0A7J7F9G0_DICBM</name>
<dbReference type="AlphaFoldDB" id="A0A7J7F9G0"/>
<protein>
    <submittedName>
        <fullName evidence="1">Uncharacterized protein</fullName>
    </submittedName>
</protein>
<evidence type="ECO:0000313" key="2">
    <source>
        <dbReference type="Proteomes" id="UP000551758"/>
    </source>
</evidence>
<organism evidence="1 2">
    <name type="scientific">Diceros bicornis minor</name>
    <name type="common">South-central black rhinoceros</name>
    <dbReference type="NCBI Taxonomy" id="77932"/>
    <lineage>
        <taxon>Eukaryota</taxon>
        <taxon>Metazoa</taxon>
        <taxon>Chordata</taxon>
        <taxon>Craniata</taxon>
        <taxon>Vertebrata</taxon>
        <taxon>Euteleostomi</taxon>
        <taxon>Mammalia</taxon>
        <taxon>Eutheria</taxon>
        <taxon>Laurasiatheria</taxon>
        <taxon>Perissodactyla</taxon>
        <taxon>Rhinocerotidae</taxon>
        <taxon>Diceros</taxon>
    </lineage>
</organism>
<keyword evidence="2" id="KW-1185">Reference proteome</keyword>